<sequence length="79" mass="8658">MTPFFPAQDAIFTVISTHFQTESLGISSVVSISRRVERQHRVLRIVMASDKPQSAMDGSVISHGRSPGTQLRVFNASNA</sequence>
<dbReference type="AlphaFoldDB" id="A0A284RW43"/>
<evidence type="ECO:0000313" key="1">
    <source>
        <dbReference type="EMBL" id="SJL12980.1"/>
    </source>
</evidence>
<evidence type="ECO:0000313" key="2">
    <source>
        <dbReference type="Proteomes" id="UP000219338"/>
    </source>
</evidence>
<dbReference type="EMBL" id="FUEG01000018">
    <property type="protein sequence ID" value="SJL12980.1"/>
    <property type="molecule type" value="Genomic_DNA"/>
</dbReference>
<name>A0A284RW43_ARMOS</name>
<accession>A0A284RW43</accession>
<gene>
    <name evidence="1" type="ORF">ARMOST_16415</name>
</gene>
<protein>
    <submittedName>
        <fullName evidence="1">Uncharacterized protein</fullName>
    </submittedName>
</protein>
<dbReference type="Proteomes" id="UP000219338">
    <property type="component" value="Unassembled WGS sequence"/>
</dbReference>
<keyword evidence="2" id="KW-1185">Reference proteome</keyword>
<dbReference type="OrthoDB" id="10395085at2759"/>
<proteinExistence type="predicted"/>
<organism evidence="1 2">
    <name type="scientific">Armillaria ostoyae</name>
    <name type="common">Armillaria root rot fungus</name>
    <dbReference type="NCBI Taxonomy" id="47428"/>
    <lineage>
        <taxon>Eukaryota</taxon>
        <taxon>Fungi</taxon>
        <taxon>Dikarya</taxon>
        <taxon>Basidiomycota</taxon>
        <taxon>Agaricomycotina</taxon>
        <taxon>Agaricomycetes</taxon>
        <taxon>Agaricomycetidae</taxon>
        <taxon>Agaricales</taxon>
        <taxon>Marasmiineae</taxon>
        <taxon>Physalacriaceae</taxon>
        <taxon>Armillaria</taxon>
    </lineage>
</organism>
<reference evidence="2" key="1">
    <citation type="journal article" date="2017" name="Nat. Ecol. Evol.">
        <title>Genome expansion and lineage-specific genetic innovations in the forest pathogenic fungi Armillaria.</title>
        <authorList>
            <person name="Sipos G."/>
            <person name="Prasanna A.N."/>
            <person name="Walter M.C."/>
            <person name="O'Connor E."/>
            <person name="Balint B."/>
            <person name="Krizsan K."/>
            <person name="Kiss B."/>
            <person name="Hess J."/>
            <person name="Varga T."/>
            <person name="Slot J."/>
            <person name="Riley R."/>
            <person name="Boka B."/>
            <person name="Rigling D."/>
            <person name="Barry K."/>
            <person name="Lee J."/>
            <person name="Mihaltcheva S."/>
            <person name="LaButti K."/>
            <person name="Lipzen A."/>
            <person name="Waldron R."/>
            <person name="Moloney N.M."/>
            <person name="Sperisen C."/>
            <person name="Kredics L."/>
            <person name="Vagvoelgyi C."/>
            <person name="Patrignani A."/>
            <person name="Fitzpatrick D."/>
            <person name="Nagy I."/>
            <person name="Doyle S."/>
            <person name="Anderson J.B."/>
            <person name="Grigoriev I.V."/>
            <person name="Gueldener U."/>
            <person name="Muensterkoetter M."/>
            <person name="Nagy L.G."/>
        </authorList>
    </citation>
    <scope>NUCLEOTIDE SEQUENCE [LARGE SCALE GENOMIC DNA]</scope>
    <source>
        <strain evidence="2">C18/9</strain>
    </source>
</reference>